<sequence>MPEYRTKVQLQARLEKGPSRRITFSLTKTPSATLDACHRLIGENLSIRTSTSVILMRAFECYKEHLEKLPDATDVIEALNIEKSKLFAAANRSTDQFDFDKRSYYRYDRKMRMKRKTERKTERKENDNNNGLIKEEAATE</sequence>
<proteinExistence type="predicted"/>
<feature type="compositionally biased region" description="Basic and acidic residues" evidence="1">
    <location>
        <begin position="119"/>
        <end position="140"/>
    </location>
</feature>
<feature type="region of interest" description="Disordered" evidence="1">
    <location>
        <begin position="112"/>
        <end position="140"/>
    </location>
</feature>
<evidence type="ECO:0000256" key="1">
    <source>
        <dbReference type="SAM" id="MobiDB-lite"/>
    </source>
</evidence>
<dbReference type="Proteomes" id="UP000014977">
    <property type="component" value="Unassembled WGS sequence"/>
</dbReference>
<evidence type="ECO:0000313" key="2">
    <source>
        <dbReference type="EMBL" id="EPR39746.1"/>
    </source>
</evidence>
<gene>
    <name evidence="2" type="ORF">dsmv_2594</name>
</gene>
<organism evidence="2 3">
    <name type="scientific">Desulfococcus multivorans DSM 2059</name>
    <dbReference type="NCBI Taxonomy" id="1121405"/>
    <lineage>
        <taxon>Bacteria</taxon>
        <taxon>Pseudomonadati</taxon>
        <taxon>Thermodesulfobacteriota</taxon>
        <taxon>Desulfobacteria</taxon>
        <taxon>Desulfobacterales</taxon>
        <taxon>Desulfococcaceae</taxon>
        <taxon>Desulfococcus</taxon>
    </lineage>
</organism>
<keyword evidence="3" id="KW-1185">Reference proteome</keyword>
<dbReference type="AlphaFoldDB" id="S7TS03"/>
<dbReference type="STRING" id="897.B2D07_18920"/>
<name>S7TS03_DESML</name>
<protein>
    <submittedName>
        <fullName evidence="2">Uncharacterized protein</fullName>
    </submittedName>
</protein>
<accession>S7TS03</accession>
<dbReference type="EMBL" id="ATHJ01000088">
    <property type="protein sequence ID" value="EPR39746.1"/>
    <property type="molecule type" value="Genomic_DNA"/>
</dbReference>
<comment type="caution">
    <text evidence="2">The sequence shown here is derived from an EMBL/GenBank/DDBJ whole genome shotgun (WGS) entry which is preliminary data.</text>
</comment>
<evidence type="ECO:0000313" key="3">
    <source>
        <dbReference type="Proteomes" id="UP000014977"/>
    </source>
</evidence>
<reference evidence="2 3" key="1">
    <citation type="journal article" date="2013" name="Genome Announc.">
        <title>Draft genome sequences for three mercury-methylating, sulfate-reducing bacteria.</title>
        <authorList>
            <person name="Brown S.D."/>
            <person name="Hurt R.A.Jr."/>
            <person name="Gilmour C.C."/>
            <person name="Elias D.A."/>
        </authorList>
    </citation>
    <scope>NUCLEOTIDE SEQUENCE [LARGE SCALE GENOMIC DNA]</scope>
    <source>
        <strain evidence="2 3">DSM 2059</strain>
    </source>
</reference>
<dbReference type="RefSeq" id="WP_020877351.1">
    <property type="nucleotide sequence ID" value="NZ_ATHJ01000088.1"/>
</dbReference>